<feature type="domain" description="F-box" evidence="1">
    <location>
        <begin position="85"/>
        <end position="131"/>
    </location>
</feature>
<dbReference type="InterPro" id="IPR032675">
    <property type="entry name" value="LRR_dom_sf"/>
</dbReference>
<protein>
    <recommendedName>
        <fullName evidence="1">F-box domain-containing protein</fullName>
    </recommendedName>
</protein>
<feature type="non-terminal residue" evidence="2">
    <location>
        <position position="1"/>
    </location>
</feature>
<keyword evidence="3" id="KW-1185">Reference proteome</keyword>
<dbReference type="Proteomes" id="UP001328107">
    <property type="component" value="Unassembled WGS sequence"/>
</dbReference>
<comment type="caution">
    <text evidence="2">The sequence shown here is derived from an EMBL/GenBank/DDBJ whole genome shotgun (WGS) entry which is preliminary data.</text>
</comment>
<dbReference type="InterPro" id="IPR001810">
    <property type="entry name" value="F-box_dom"/>
</dbReference>
<accession>A0AAN4ZJ62</accession>
<dbReference type="PROSITE" id="PS50181">
    <property type="entry name" value="FBOX"/>
    <property type="match status" value="1"/>
</dbReference>
<organism evidence="2 3">
    <name type="scientific">Pristionchus mayeri</name>
    <dbReference type="NCBI Taxonomy" id="1317129"/>
    <lineage>
        <taxon>Eukaryota</taxon>
        <taxon>Metazoa</taxon>
        <taxon>Ecdysozoa</taxon>
        <taxon>Nematoda</taxon>
        <taxon>Chromadorea</taxon>
        <taxon>Rhabditida</taxon>
        <taxon>Rhabditina</taxon>
        <taxon>Diplogasteromorpha</taxon>
        <taxon>Diplogasteroidea</taxon>
        <taxon>Neodiplogasteridae</taxon>
        <taxon>Pristionchus</taxon>
    </lineage>
</organism>
<dbReference type="EMBL" id="BTRK01000003">
    <property type="protein sequence ID" value="GMR42218.1"/>
    <property type="molecule type" value="Genomic_DNA"/>
</dbReference>
<reference evidence="3" key="1">
    <citation type="submission" date="2022-10" db="EMBL/GenBank/DDBJ databases">
        <title>Genome assembly of Pristionchus species.</title>
        <authorList>
            <person name="Yoshida K."/>
            <person name="Sommer R.J."/>
        </authorList>
    </citation>
    <scope>NUCLEOTIDE SEQUENCE [LARGE SCALE GENOMIC DNA]</scope>
    <source>
        <strain evidence="3">RS5460</strain>
    </source>
</reference>
<evidence type="ECO:0000313" key="3">
    <source>
        <dbReference type="Proteomes" id="UP001328107"/>
    </source>
</evidence>
<dbReference type="AlphaFoldDB" id="A0AAN4ZJ62"/>
<evidence type="ECO:0000259" key="1">
    <source>
        <dbReference type="PROSITE" id="PS50181"/>
    </source>
</evidence>
<dbReference type="SUPFAM" id="SSF81383">
    <property type="entry name" value="F-box domain"/>
    <property type="match status" value="1"/>
</dbReference>
<proteinExistence type="predicted"/>
<dbReference type="Pfam" id="PF00646">
    <property type="entry name" value="F-box"/>
    <property type="match status" value="1"/>
</dbReference>
<dbReference type="InterPro" id="IPR036047">
    <property type="entry name" value="F-box-like_dom_sf"/>
</dbReference>
<dbReference type="SMART" id="SM00256">
    <property type="entry name" value="FBOX"/>
    <property type="match status" value="1"/>
</dbReference>
<evidence type="ECO:0000313" key="2">
    <source>
        <dbReference type="EMBL" id="GMR42218.1"/>
    </source>
</evidence>
<sequence length="424" mass="48419">SFQMEVNHLQITPLLRKNSFPSARKFSGLDFRKEFKGSVLERKAKNQRRGIISSILGRFTDWTGISRKPSKRLNAVSDSLSCDLLCPIDEFPCEILLEIFAKLDRTTVIRCREVCSKWKNIIEDANVLRQTLLKPKTLSRLCIRGVPKKESGGKRMIEMRWIDYDTQSCKAILLPIPLNVNASPLFFAFSQFQIQRIVIQDLSFTDDIVHFLRMNLHYCPSLSPVQLTLSNLDFGTAKSLTLHHLLAVVGKTLEVLEIQSVYGIRPLDFTDAHVSQLDATKVRRLVVDKIRLSGCTSRSLLLGDDSLRLFISANNFPTLVLDRCNVTTGVVCDYSHSWLDSAQYDEEAVHRHQVCTVKRCHRVNAAHFEEECSKRRLNCRRSSVTRTTTVYNIQSEHGHDEFTFALFPVPVEDSKKEEGLPHLN</sequence>
<dbReference type="Gene3D" id="3.80.10.10">
    <property type="entry name" value="Ribonuclease Inhibitor"/>
    <property type="match status" value="1"/>
</dbReference>
<gene>
    <name evidence="2" type="ORF">PMAYCL1PPCAC_12413</name>
</gene>
<name>A0AAN4ZJ62_9BILA</name>